<organism evidence="1 2">
    <name type="scientific">Pararge aegeria aegeria</name>
    <dbReference type="NCBI Taxonomy" id="348720"/>
    <lineage>
        <taxon>Eukaryota</taxon>
        <taxon>Metazoa</taxon>
        <taxon>Ecdysozoa</taxon>
        <taxon>Arthropoda</taxon>
        <taxon>Hexapoda</taxon>
        <taxon>Insecta</taxon>
        <taxon>Pterygota</taxon>
        <taxon>Neoptera</taxon>
        <taxon>Endopterygota</taxon>
        <taxon>Lepidoptera</taxon>
        <taxon>Glossata</taxon>
        <taxon>Ditrysia</taxon>
        <taxon>Papilionoidea</taxon>
        <taxon>Nymphalidae</taxon>
        <taxon>Satyrinae</taxon>
        <taxon>Satyrini</taxon>
        <taxon>Parargina</taxon>
        <taxon>Pararge</taxon>
    </lineage>
</organism>
<keyword evidence="2" id="KW-1185">Reference proteome</keyword>
<accession>A0A8S4R8W4</accession>
<evidence type="ECO:0000313" key="2">
    <source>
        <dbReference type="Proteomes" id="UP000838756"/>
    </source>
</evidence>
<name>A0A8S4R8W4_9NEOP</name>
<evidence type="ECO:0000313" key="1">
    <source>
        <dbReference type="EMBL" id="CAH2233103.1"/>
    </source>
</evidence>
<reference evidence="1" key="1">
    <citation type="submission" date="2022-03" db="EMBL/GenBank/DDBJ databases">
        <authorList>
            <person name="Lindestad O."/>
        </authorList>
    </citation>
    <scope>NUCLEOTIDE SEQUENCE</scope>
</reference>
<dbReference type="Proteomes" id="UP000838756">
    <property type="component" value="Unassembled WGS sequence"/>
</dbReference>
<sequence>MMCLNITMVISAPLLQLLQPYQRIAMQHSQQNLQQQLMELQTMQQFNPMQQFGLNQLQPFIVLLPDQPINTNFKMIPKISDRIENEINFNNDKTKTKEEDDSVVIDAEPMPILEEQKGFLVIPNGRLSIGEFISAIPFLPIEINVPDTISWAYNGISSGISGIISIIGSRFPSQRPVEDVSTKNVNLKSMINELQMNNRNNIRPLVIMPLGGLSRPILPFQLIR</sequence>
<proteinExistence type="predicted"/>
<dbReference type="EMBL" id="CAKXAJ010024941">
    <property type="protein sequence ID" value="CAH2233103.1"/>
    <property type="molecule type" value="Genomic_DNA"/>
</dbReference>
<gene>
    <name evidence="1" type="primary">jg13968</name>
    <name evidence="1" type="ORF">PAEG_LOCUS11232</name>
</gene>
<dbReference type="OrthoDB" id="7330171at2759"/>
<dbReference type="AlphaFoldDB" id="A0A8S4R8W4"/>
<protein>
    <submittedName>
        <fullName evidence="1">Jg13968 protein</fullName>
    </submittedName>
</protein>
<comment type="caution">
    <text evidence="1">The sequence shown here is derived from an EMBL/GenBank/DDBJ whole genome shotgun (WGS) entry which is preliminary data.</text>
</comment>